<dbReference type="PRINTS" id="PR00111">
    <property type="entry name" value="ABHYDROLASE"/>
</dbReference>
<gene>
    <name evidence="2" type="ORF">HY618_07160</name>
</gene>
<dbReference type="AlphaFoldDB" id="A0A932ZUX0"/>
<sequence length="254" mass="26509">MVDAAGRHLAFTEDGPPQASPRVVFVHGAGGTRRVWARLGDDLSRRGRRVAALDLPGHGRSEGPGCARIEEYAGWVLRFLEACGARRPVLAGHSMGGGVALACALAAPGALGGLVLLGTGARLRVRGAILQGIRTDFERTVDAIVDCAFAPGAPPVMAEESRRELLACPPAVAEGDLRACDAFDVLDRLGEIALPTLVLCGESDALTPPKYSRLLAERIPGARLALVEGAGHMLMIERPAPVGESIAAFLDTLS</sequence>
<protein>
    <submittedName>
        <fullName evidence="2">Alpha/beta hydrolase</fullName>
    </submittedName>
</protein>
<evidence type="ECO:0000313" key="2">
    <source>
        <dbReference type="EMBL" id="MBI4252223.1"/>
    </source>
</evidence>
<evidence type="ECO:0000259" key="1">
    <source>
        <dbReference type="Pfam" id="PF12697"/>
    </source>
</evidence>
<dbReference type="Gene3D" id="3.40.50.1820">
    <property type="entry name" value="alpha/beta hydrolase"/>
    <property type="match status" value="1"/>
</dbReference>
<dbReference type="SUPFAM" id="SSF53474">
    <property type="entry name" value="alpha/beta-Hydrolases"/>
    <property type="match status" value="1"/>
</dbReference>
<keyword evidence="2" id="KW-0378">Hydrolase</keyword>
<evidence type="ECO:0000313" key="3">
    <source>
        <dbReference type="Proteomes" id="UP000752292"/>
    </source>
</evidence>
<accession>A0A932ZUX0</accession>
<dbReference type="Pfam" id="PF12697">
    <property type="entry name" value="Abhydrolase_6"/>
    <property type="match status" value="1"/>
</dbReference>
<proteinExistence type="predicted"/>
<dbReference type="InterPro" id="IPR050228">
    <property type="entry name" value="Carboxylesterase_BioH"/>
</dbReference>
<dbReference type="InterPro" id="IPR000073">
    <property type="entry name" value="AB_hydrolase_1"/>
</dbReference>
<dbReference type="EMBL" id="JACQRX010000312">
    <property type="protein sequence ID" value="MBI4252223.1"/>
    <property type="molecule type" value="Genomic_DNA"/>
</dbReference>
<name>A0A932ZUX0_UNCTE</name>
<dbReference type="GO" id="GO:0016787">
    <property type="term" value="F:hydrolase activity"/>
    <property type="evidence" value="ECO:0007669"/>
    <property type="project" value="UniProtKB-KW"/>
</dbReference>
<dbReference type="InterPro" id="IPR029058">
    <property type="entry name" value="AB_hydrolase_fold"/>
</dbReference>
<dbReference type="Proteomes" id="UP000752292">
    <property type="component" value="Unassembled WGS sequence"/>
</dbReference>
<feature type="domain" description="AB hydrolase-1" evidence="1">
    <location>
        <begin position="23"/>
        <end position="242"/>
    </location>
</feature>
<organism evidence="2 3">
    <name type="scientific">Tectimicrobiota bacterium</name>
    <dbReference type="NCBI Taxonomy" id="2528274"/>
    <lineage>
        <taxon>Bacteria</taxon>
        <taxon>Pseudomonadati</taxon>
        <taxon>Nitrospinota/Tectimicrobiota group</taxon>
        <taxon>Candidatus Tectimicrobiota</taxon>
    </lineage>
</organism>
<comment type="caution">
    <text evidence="2">The sequence shown here is derived from an EMBL/GenBank/DDBJ whole genome shotgun (WGS) entry which is preliminary data.</text>
</comment>
<reference evidence="2" key="1">
    <citation type="submission" date="2020-07" db="EMBL/GenBank/DDBJ databases">
        <title>Huge and variable diversity of episymbiotic CPR bacteria and DPANN archaea in groundwater ecosystems.</title>
        <authorList>
            <person name="He C.Y."/>
            <person name="Keren R."/>
            <person name="Whittaker M."/>
            <person name="Farag I.F."/>
            <person name="Doudna J."/>
            <person name="Cate J.H.D."/>
            <person name="Banfield J.F."/>
        </authorList>
    </citation>
    <scope>NUCLEOTIDE SEQUENCE</scope>
    <source>
        <strain evidence="2">NC_groundwater_1370_Ag_S-0.2um_69_93</strain>
    </source>
</reference>
<dbReference type="PANTHER" id="PTHR43194:SF5">
    <property type="entry name" value="PIMELOYL-[ACYL-CARRIER PROTEIN] METHYL ESTER ESTERASE"/>
    <property type="match status" value="1"/>
</dbReference>
<dbReference type="PANTHER" id="PTHR43194">
    <property type="entry name" value="HYDROLASE ALPHA/BETA FOLD FAMILY"/>
    <property type="match status" value="1"/>
</dbReference>